<name>A0A974DVC0_XENLA</name>
<gene>
    <name evidence="2" type="ORF">XELAEV_18011023mg</name>
</gene>
<protein>
    <submittedName>
        <fullName evidence="2">Uncharacterized protein</fullName>
    </submittedName>
</protein>
<feature type="region of interest" description="Disordered" evidence="1">
    <location>
        <begin position="135"/>
        <end position="158"/>
    </location>
</feature>
<dbReference type="AlphaFoldDB" id="A0A974DVC0"/>
<reference evidence="3" key="1">
    <citation type="journal article" date="2016" name="Nature">
        <title>Genome evolution in the allotetraploid frog Xenopus laevis.</title>
        <authorList>
            <person name="Session A.M."/>
            <person name="Uno Y."/>
            <person name="Kwon T."/>
            <person name="Chapman J.A."/>
            <person name="Toyoda A."/>
            <person name="Takahashi S."/>
            <person name="Fukui A."/>
            <person name="Hikosaka A."/>
            <person name="Suzuki A."/>
            <person name="Kondo M."/>
            <person name="van Heeringen S.J."/>
            <person name="Quigley I."/>
            <person name="Heinz S."/>
            <person name="Ogino H."/>
            <person name="Ochi H."/>
            <person name="Hellsten U."/>
            <person name="Lyons J.B."/>
            <person name="Simakov O."/>
            <person name="Putnam N."/>
            <person name="Stites J."/>
            <person name="Kuroki Y."/>
            <person name="Tanaka T."/>
            <person name="Michiue T."/>
            <person name="Watanabe M."/>
            <person name="Bogdanovic O."/>
            <person name="Lister R."/>
            <person name="Georgiou G."/>
            <person name="Paranjpe S.S."/>
            <person name="van Kruijsbergen I."/>
            <person name="Shu S."/>
            <person name="Carlson J."/>
            <person name="Kinoshita T."/>
            <person name="Ohta Y."/>
            <person name="Mawaribuchi S."/>
            <person name="Jenkins J."/>
            <person name="Grimwood J."/>
            <person name="Schmutz J."/>
            <person name="Mitros T."/>
            <person name="Mozaffari S.V."/>
            <person name="Suzuki Y."/>
            <person name="Haramoto Y."/>
            <person name="Yamamoto T.S."/>
            <person name="Takagi C."/>
            <person name="Heald R."/>
            <person name="Miller K."/>
            <person name="Haudenschild C."/>
            <person name="Kitzman J."/>
            <person name="Nakayama T."/>
            <person name="Izutsu Y."/>
            <person name="Robert J."/>
            <person name="Fortriede J."/>
            <person name="Burns K."/>
            <person name="Lotay V."/>
            <person name="Karimi K."/>
            <person name="Yasuoka Y."/>
            <person name="Dichmann D.S."/>
            <person name="Flajnik M.F."/>
            <person name="Houston D.W."/>
            <person name="Shendure J."/>
            <person name="DuPasquier L."/>
            <person name="Vize P.D."/>
            <person name="Zorn A.M."/>
            <person name="Ito M."/>
            <person name="Marcotte E.M."/>
            <person name="Wallingford J.B."/>
            <person name="Ito Y."/>
            <person name="Asashima M."/>
            <person name="Ueno N."/>
            <person name="Matsuda Y."/>
            <person name="Veenstra G.J."/>
            <person name="Fujiyama A."/>
            <person name="Harland R.M."/>
            <person name="Taira M."/>
            <person name="Rokhsar D.S."/>
        </authorList>
    </citation>
    <scope>NUCLEOTIDE SEQUENCE [LARGE SCALE GENOMIC DNA]</scope>
    <source>
        <strain evidence="3">J</strain>
    </source>
</reference>
<evidence type="ECO:0000313" key="3">
    <source>
        <dbReference type="Proteomes" id="UP000694892"/>
    </source>
</evidence>
<sequence length="191" mass="21422">MEPFNGRQNLGCRACGAPVLPRTLPNHIGNAYSDLVPVVSTSVLLSTFYPQFTGKNLESKITSGDIYRGFRNSHGGQTALPGHSDMTRSKWVFPELHSRTITVKPRRLNNPNGPTPRFFADLEQLQRQLISGPSRRQFALPPSSEMKSIKSLTNADPSEARDCRSKDVFFPPVLDVWAQNDAMQRSLRQQR</sequence>
<evidence type="ECO:0000256" key="1">
    <source>
        <dbReference type="SAM" id="MobiDB-lite"/>
    </source>
</evidence>
<evidence type="ECO:0000313" key="2">
    <source>
        <dbReference type="EMBL" id="OCT98789.1"/>
    </source>
</evidence>
<dbReference type="Proteomes" id="UP000694892">
    <property type="component" value="Chromosome 1S"/>
</dbReference>
<proteinExistence type="predicted"/>
<dbReference type="EMBL" id="CM004467">
    <property type="protein sequence ID" value="OCT98789.1"/>
    <property type="molecule type" value="Genomic_DNA"/>
</dbReference>
<organism evidence="2 3">
    <name type="scientific">Xenopus laevis</name>
    <name type="common">African clawed frog</name>
    <dbReference type="NCBI Taxonomy" id="8355"/>
    <lineage>
        <taxon>Eukaryota</taxon>
        <taxon>Metazoa</taxon>
        <taxon>Chordata</taxon>
        <taxon>Craniata</taxon>
        <taxon>Vertebrata</taxon>
        <taxon>Euteleostomi</taxon>
        <taxon>Amphibia</taxon>
        <taxon>Batrachia</taxon>
        <taxon>Anura</taxon>
        <taxon>Pipoidea</taxon>
        <taxon>Pipidae</taxon>
        <taxon>Xenopodinae</taxon>
        <taxon>Xenopus</taxon>
        <taxon>Xenopus</taxon>
    </lineage>
</organism>
<accession>A0A974DVC0</accession>